<feature type="transmembrane region" description="Helical" evidence="2">
    <location>
        <begin position="530"/>
        <end position="551"/>
    </location>
</feature>
<feature type="compositionally biased region" description="Polar residues" evidence="1">
    <location>
        <begin position="19"/>
        <end position="32"/>
    </location>
</feature>
<evidence type="ECO:0000256" key="1">
    <source>
        <dbReference type="SAM" id="MobiDB-lite"/>
    </source>
</evidence>
<keyword evidence="2" id="KW-1133">Transmembrane helix</keyword>
<dbReference type="Proteomes" id="UP001259832">
    <property type="component" value="Unassembled WGS sequence"/>
</dbReference>
<gene>
    <name evidence="3" type="ORF">P3T76_008417</name>
</gene>
<reference evidence="3" key="1">
    <citation type="submission" date="2023-08" db="EMBL/GenBank/DDBJ databases">
        <title>Reference Genome Resource for the Citrus Pathogen Phytophthora citrophthora.</title>
        <authorList>
            <person name="Moller H."/>
            <person name="Coetzee B."/>
            <person name="Rose L.J."/>
            <person name="Van Niekerk J.M."/>
        </authorList>
    </citation>
    <scope>NUCLEOTIDE SEQUENCE</scope>
    <source>
        <strain evidence="3">STE-U-9442</strain>
    </source>
</reference>
<organism evidence="3 4">
    <name type="scientific">Phytophthora citrophthora</name>
    <dbReference type="NCBI Taxonomy" id="4793"/>
    <lineage>
        <taxon>Eukaryota</taxon>
        <taxon>Sar</taxon>
        <taxon>Stramenopiles</taxon>
        <taxon>Oomycota</taxon>
        <taxon>Peronosporomycetes</taxon>
        <taxon>Peronosporales</taxon>
        <taxon>Peronosporaceae</taxon>
        <taxon>Phytophthora</taxon>
    </lineage>
</organism>
<sequence length="694" mass="77739">MGDREFADFSTDAPPKLQPSVSHRTLSSTGKAWQQPRGSPFSRALRLIHRLIVFALAIYYVEISLHSFSTAMIILHGSVSHDLPIQIHTADLITDYTGSTTIQASPLVQQVLQGSTNPRNTSLYLETATTQSSSGCSKVPEFNNEIYGNNFLRFIFSRLQMHASHNLSYVTELELVVPVIDCTFSLLTWGDQTSARVYYLVRSKNNISDVMLLSTSLSVQDYDVSKQFQKGPATLLLVSAINDVRASTVEHHIAIAFNYPYVAEPKFAYSELLGVDEDNFWQLQTLANPRNQDPAKFVRMGRRFGRYLSDPTAQSNIEIAHWDLSSTPLEELKNWMWHSRAVLHDSWAWTHAVQGIFALSVIFNLCVLSFVMYRRMRMGHFWVGDAFSTISGMLLYRGLIVIVCNHMNGYWTVSKMCISIGDSITGLHAIYYRPELVHADLLSIFLNVTSILCYLARERVDPILVFLAFEVGWGYRVELAEAVAGLKKNIVAFAVADATNGLLSVSPGLARLSPMELMTVYALKESRRPVVSSVVIAICSPILLIAAYVVLRKAVRYVRTPVIIEKKMSKRSNAYTEESQQMDLTTFETATGAALSKRFGVISGYDNYIVRESRLTATIDAVYGNGFLVVKGKFLIGAQDLLPIILMKIARVRFTNIFVYELLEKSSVQETAQLVYPSTISWSDLGNLDVITLT</sequence>
<dbReference type="EMBL" id="JASMQC010000015">
    <property type="protein sequence ID" value="KAK1940094.1"/>
    <property type="molecule type" value="Genomic_DNA"/>
</dbReference>
<keyword evidence="2" id="KW-0812">Transmembrane</keyword>
<feature type="transmembrane region" description="Helical" evidence="2">
    <location>
        <begin position="352"/>
        <end position="373"/>
    </location>
</feature>
<comment type="caution">
    <text evidence="3">The sequence shown here is derived from an EMBL/GenBank/DDBJ whole genome shotgun (WGS) entry which is preliminary data.</text>
</comment>
<name>A0AAD9GJZ4_9STRA</name>
<feature type="region of interest" description="Disordered" evidence="1">
    <location>
        <begin position="1"/>
        <end position="38"/>
    </location>
</feature>
<proteinExistence type="predicted"/>
<evidence type="ECO:0000256" key="2">
    <source>
        <dbReference type="SAM" id="Phobius"/>
    </source>
</evidence>
<evidence type="ECO:0008006" key="5">
    <source>
        <dbReference type="Google" id="ProtNLM"/>
    </source>
</evidence>
<protein>
    <recommendedName>
        <fullName evidence="5">Transmembrane protein</fullName>
    </recommendedName>
</protein>
<evidence type="ECO:0000313" key="4">
    <source>
        <dbReference type="Proteomes" id="UP001259832"/>
    </source>
</evidence>
<accession>A0AAD9GJZ4</accession>
<evidence type="ECO:0000313" key="3">
    <source>
        <dbReference type="EMBL" id="KAK1940094.1"/>
    </source>
</evidence>
<dbReference type="AlphaFoldDB" id="A0AAD9GJZ4"/>
<keyword evidence="2" id="KW-0472">Membrane</keyword>
<keyword evidence="4" id="KW-1185">Reference proteome</keyword>